<dbReference type="Proteomes" id="UP000237000">
    <property type="component" value="Unassembled WGS sequence"/>
</dbReference>
<name>A0A2P5AE88_TREOI</name>
<comment type="caution">
    <text evidence="1">The sequence shown here is derived from an EMBL/GenBank/DDBJ whole genome shotgun (WGS) entry which is preliminary data.</text>
</comment>
<evidence type="ECO:0008006" key="3">
    <source>
        <dbReference type="Google" id="ProtNLM"/>
    </source>
</evidence>
<dbReference type="OrthoDB" id="75710at2759"/>
<evidence type="ECO:0000313" key="1">
    <source>
        <dbReference type="EMBL" id="PON34853.1"/>
    </source>
</evidence>
<organism evidence="1 2">
    <name type="scientific">Trema orientale</name>
    <name type="common">Charcoal tree</name>
    <name type="synonym">Celtis orientalis</name>
    <dbReference type="NCBI Taxonomy" id="63057"/>
    <lineage>
        <taxon>Eukaryota</taxon>
        <taxon>Viridiplantae</taxon>
        <taxon>Streptophyta</taxon>
        <taxon>Embryophyta</taxon>
        <taxon>Tracheophyta</taxon>
        <taxon>Spermatophyta</taxon>
        <taxon>Magnoliopsida</taxon>
        <taxon>eudicotyledons</taxon>
        <taxon>Gunneridae</taxon>
        <taxon>Pentapetalae</taxon>
        <taxon>rosids</taxon>
        <taxon>fabids</taxon>
        <taxon>Rosales</taxon>
        <taxon>Cannabaceae</taxon>
        <taxon>Trema</taxon>
    </lineage>
</organism>
<keyword evidence="2" id="KW-1185">Reference proteome</keyword>
<protein>
    <recommendedName>
        <fullName evidence="3">Tyrosine-protein kinase</fullName>
    </recommendedName>
</protein>
<dbReference type="InParanoid" id="A0A2P5AE88"/>
<proteinExistence type="predicted"/>
<accession>A0A2P5AE88</accession>
<sequence>MVEKEQLTETVGPKILEEEGGVNEDKELQLQAFLKLVSNCFKTERTDRPLMIDVAKELAKMVKSTK</sequence>
<dbReference type="EMBL" id="JXTC01000912">
    <property type="protein sequence ID" value="PON34853.1"/>
    <property type="molecule type" value="Genomic_DNA"/>
</dbReference>
<gene>
    <name evidence="1" type="ORF">TorRG33x02_352550</name>
</gene>
<dbReference type="AlphaFoldDB" id="A0A2P5AE88"/>
<reference evidence="2" key="1">
    <citation type="submission" date="2016-06" db="EMBL/GenBank/DDBJ databases">
        <title>Parallel loss of symbiosis genes in relatives of nitrogen-fixing non-legume Parasponia.</title>
        <authorList>
            <person name="Van Velzen R."/>
            <person name="Holmer R."/>
            <person name="Bu F."/>
            <person name="Rutten L."/>
            <person name="Van Zeijl A."/>
            <person name="Liu W."/>
            <person name="Santuari L."/>
            <person name="Cao Q."/>
            <person name="Sharma T."/>
            <person name="Shen D."/>
            <person name="Roswanjaya Y."/>
            <person name="Wardhani T."/>
            <person name="Kalhor M.S."/>
            <person name="Jansen J."/>
            <person name="Van den Hoogen J."/>
            <person name="Gungor B."/>
            <person name="Hartog M."/>
            <person name="Hontelez J."/>
            <person name="Verver J."/>
            <person name="Yang W.-C."/>
            <person name="Schijlen E."/>
            <person name="Repin R."/>
            <person name="Schilthuizen M."/>
            <person name="Schranz E."/>
            <person name="Heidstra R."/>
            <person name="Miyata K."/>
            <person name="Fedorova E."/>
            <person name="Kohlen W."/>
            <person name="Bisseling T."/>
            <person name="Smit S."/>
            <person name="Geurts R."/>
        </authorList>
    </citation>
    <scope>NUCLEOTIDE SEQUENCE [LARGE SCALE GENOMIC DNA]</scope>
    <source>
        <strain evidence="2">cv. RG33-2</strain>
    </source>
</reference>
<evidence type="ECO:0000313" key="2">
    <source>
        <dbReference type="Proteomes" id="UP000237000"/>
    </source>
</evidence>